<dbReference type="PANTHER" id="PTHR23113:SF365">
    <property type="entry name" value="RAS-GEF DOMAIN-CONTAINING PROTEIN"/>
    <property type="match status" value="1"/>
</dbReference>
<dbReference type="InterPro" id="IPR036770">
    <property type="entry name" value="Ankyrin_rpt-contain_sf"/>
</dbReference>
<sequence length="1694" mass="186384">MNHSALELRRATGSEPFKRDMKRPSSSSSSSSPATDSSGRLSFSTFLLDEETAAAAASSVPQLKTNKRALPPPLPPLRAQGTAAPVEYPLLWQEQVPPVAAWRQRGVSNGDIPVLEAARDSSDFCLDGGNQGQVELNDIEEDGADARVVVGDYDADDDDDVVPVLQTAEDAMRAQRYTGNKKFSWRVSARRGVPTGRTTVRVPDQETLLSMSTTSADLLSSSYELSNSSAQGARNSSTPPVRIDRELVRSGWLYKQANVMKTWKRRYFVLIKRTNAATGDYWASLQYYKGNNFGKLRGEMHLQGGMLSVRFLEPDETKRPFCFEIAGEDFSFVCSGSNDEDASAWVCLLQSLSGGGGSTISPSGSLLGASTANRLLHSGDESKGNRVRPSTIDARSIRIVAELRKVLHTSKSPEAAQYKGFIGSFESRGTGALRQFREFHAKLTEAIVNDHGARILAALKDPGDDDINADRSGDKKQAVQPISLDMVRLAVSRHVEEVLFVPLQEKINTGLRRVYHEEESSINRKVRWLQGKDQMYFNIPLHQISWKEWRKASRILAQIAQVSLPAAKYDVLTSTIRNIQTTYADEHNTTTDVETLETDDIIPIFTYVLSNSGLENLISLKTLLTELNGSWAVGRSPDDETSLNVLTHAVDFISNVSIPAVLEDIFKDQITLSIDGDWRRVLEFEVEPTYRYGAIVEHISPHGYSAVGNIITRGYVLVTVNGQNVVLWPFQDIMTLLLGSASPHRLAFIPGSSYFKILTSNKALWNVALMHACQRGDVFSVQMLLANGADVNYVAHECGSNTPLHVAVSALHFNVVSYMLQHGAKVKTIGECGRSALHMVGSPCTMPATVSVSCDVTRTSSGTSATLSDSDKAVLIIKKLLGHGALVDTVDIYGNTPIMLLAERGFLGGIDVIMEADSKVDLNARNWQRGMSALALASKSGEANVVEGLLDYGAQADIRTLHGETPLHFAAAGASQRVCQLLIERGCDVDVRTSDGLTPLMVAVARDRGATMKDVDIVSPSVSSSITDHSNARSGQYDHHHKMTNGSRSSNSLDNSSVILTMDYLVRSGAEISAVCEAYRTPLHYAALYGYDELHANLLAKLGDDTSAGRRDLHGQSAAFMVEAGRSSHAHASEDPADSTSLAMVDDYSMLAENDDSDDDDDDIDDLEHADIPMSLTGHSNLLGKSLSIKDLVTEENGGVEEIIAGTFDAIAYFLLRYEDYRMEELSALIWSCGYASNNGGGSTFQETVDILQNMRKQYSVGTEAGFYVRRMLLSALDKLVEILKHSVECDMTVCNYAAELYTELVPVQDALAKEDPQCAQWLSASLLPEFADACLSNRVQDFQVLSFCESDYTSLKQFICTAKQANPNVEFLDDDLFGVATGMEIITEAMRRRMSLAGVWKKGGGKKSFVVKPEETCDTTVSEERSTTITPWQPRGVNVGRTYAVEQRMVRLWILDLDPCIIAQQITLIQHYLFSKIKVSEVLASKRNAEKTPGYQRLRLLHNHVSTWVVSQILMRSDVDQRAEILAYIIRVAGVLLSPLQNFDGFMAVMNAANDSSIFRLKKTWGRLSPQARELWQELMPLTEKGARPLNKLTKEATPPLIPYLGVVIQNVIALQEYPDRVEGDLINFKKIRSIGCLIQKLLSFQKTPYLLPTDKRVLDHICSPVPFVDGDSCFARSLKIEPRVADAASETT</sequence>
<dbReference type="Pfam" id="PF02204">
    <property type="entry name" value="VPS9"/>
    <property type="match status" value="1"/>
</dbReference>
<dbReference type="InterPro" id="IPR002110">
    <property type="entry name" value="Ankyrin_rpt"/>
</dbReference>
<dbReference type="PROSITE" id="PS50003">
    <property type="entry name" value="PH_DOMAIN"/>
    <property type="match status" value="1"/>
</dbReference>
<dbReference type="SMART" id="SM00248">
    <property type="entry name" value="ANK"/>
    <property type="match status" value="7"/>
</dbReference>
<dbReference type="Pfam" id="PF00169">
    <property type="entry name" value="PH"/>
    <property type="match status" value="1"/>
</dbReference>
<dbReference type="SMART" id="SM00233">
    <property type="entry name" value="PH"/>
    <property type="match status" value="1"/>
</dbReference>
<dbReference type="SMART" id="SM00147">
    <property type="entry name" value="RasGEF"/>
    <property type="match status" value="1"/>
</dbReference>
<dbReference type="Pfam" id="PF12796">
    <property type="entry name" value="Ank_2"/>
    <property type="match status" value="1"/>
</dbReference>
<dbReference type="InterPro" id="IPR037191">
    <property type="entry name" value="VPS9_dom_sf"/>
</dbReference>
<evidence type="ECO:0000256" key="3">
    <source>
        <dbReference type="PROSITE-ProRule" id="PRU00168"/>
    </source>
</evidence>
<feature type="domain" description="PH" evidence="5">
    <location>
        <begin position="246"/>
        <end position="354"/>
    </location>
</feature>
<feature type="compositionally biased region" description="Basic and acidic residues" evidence="4">
    <location>
        <begin position="1"/>
        <end position="23"/>
    </location>
</feature>
<keyword evidence="1 3" id="KW-0344">Guanine-nucleotide releasing factor</keyword>
<feature type="repeat" description="ANK" evidence="2">
    <location>
        <begin position="929"/>
        <end position="961"/>
    </location>
</feature>
<dbReference type="PROSITE" id="PS50009">
    <property type="entry name" value="RASGEF_CAT"/>
    <property type="match status" value="1"/>
</dbReference>
<dbReference type="SUPFAM" id="SSF50156">
    <property type="entry name" value="PDZ domain-like"/>
    <property type="match status" value="1"/>
</dbReference>
<dbReference type="PANTHER" id="PTHR23113">
    <property type="entry name" value="GUANINE NUCLEOTIDE EXCHANGE FACTOR"/>
    <property type="match status" value="1"/>
</dbReference>
<dbReference type="InterPro" id="IPR003123">
    <property type="entry name" value="VPS9"/>
</dbReference>
<dbReference type="InterPro" id="IPR019804">
    <property type="entry name" value="Ras_G-nucl-exch_fac_CS"/>
</dbReference>
<dbReference type="InterPro" id="IPR036034">
    <property type="entry name" value="PDZ_sf"/>
</dbReference>
<dbReference type="InterPro" id="IPR001895">
    <property type="entry name" value="RASGEF_cat_dom"/>
</dbReference>
<evidence type="ECO:0000259" key="6">
    <source>
        <dbReference type="PROSITE" id="PS50009"/>
    </source>
</evidence>
<dbReference type="SUPFAM" id="SSF109993">
    <property type="entry name" value="VPS9 domain"/>
    <property type="match status" value="1"/>
</dbReference>
<feature type="region of interest" description="Disordered" evidence="4">
    <location>
        <begin position="1021"/>
        <end position="1051"/>
    </location>
</feature>
<evidence type="ECO:0000313" key="9">
    <source>
        <dbReference type="Proteomes" id="UP001162060"/>
    </source>
</evidence>
<evidence type="ECO:0000256" key="1">
    <source>
        <dbReference type="ARBA" id="ARBA00022658"/>
    </source>
</evidence>
<feature type="domain" description="VPS9" evidence="7">
    <location>
        <begin position="516"/>
        <end position="662"/>
    </location>
</feature>
<reference evidence="8" key="1">
    <citation type="submission" date="2024-01" db="EMBL/GenBank/DDBJ databases">
        <authorList>
            <person name="Webb A."/>
        </authorList>
    </citation>
    <scope>NUCLEOTIDE SEQUENCE</scope>
    <source>
        <strain evidence="8">Pm1</strain>
    </source>
</reference>
<dbReference type="GO" id="GO:0007264">
    <property type="term" value="P:small GTPase-mediated signal transduction"/>
    <property type="evidence" value="ECO:0007669"/>
    <property type="project" value="InterPro"/>
</dbReference>
<dbReference type="Pfam" id="PF00617">
    <property type="entry name" value="RasGEF"/>
    <property type="match status" value="1"/>
</dbReference>
<dbReference type="SUPFAM" id="SSF48403">
    <property type="entry name" value="Ankyrin repeat"/>
    <property type="match status" value="1"/>
</dbReference>
<dbReference type="InterPro" id="IPR001849">
    <property type="entry name" value="PH_domain"/>
</dbReference>
<evidence type="ECO:0000256" key="2">
    <source>
        <dbReference type="PROSITE-ProRule" id="PRU00023"/>
    </source>
</evidence>
<feature type="region of interest" description="Disordered" evidence="4">
    <location>
        <begin position="56"/>
        <end position="80"/>
    </location>
</feature>
<dbReference type="Pfam" id="PF13857">
    <property type="entry name" value="Ank_5"/>
    <property type="match status" value="1"/>
</dbReference>
<feature type="repeat" description="ANK" evidence="2">
    <location>
        <begin position="799"/>
        <end position="831"/>
    </location>
</feature>
<dbReference type="SUPFAM" id="SSF50729">
    <property type="entry name" value="PH domain-like"/>
    <property type="match status" value="1"/>
</dbReference>
<protein>
    <recommendedName>
        <fullName evidence="10">Ras-specific guanine nucleotide-releasing factor 1</fullName>
    </recommendedName>
</protein>
<dbReference type="SUPFAM" id="SSF48366">
    <property type="entry name" value="Ras GEF"/>
    <property type="match status" value="1"/>
</dbReference>
<evidence type="ECO:0008006" key="10">
    <source>
        <dbReference type="Google" id="ProtNLM"/>
    </source>
</evidence>
<evidence type="ECO:0000256" key="4">
    <source>
        <dbReference type="SAM" id="MobiDB-lite"/>
    </source>
</evidence>
<dbReference type="InterPro" id="IPR036964">
    <property type="entry name" value="RASGEF_cat_dom_sf"/>
</dbReference>
<dbReference type="Gene3D" id="1.20.1050.80">
    <property type="entry name" value="VPS9 domain"/>
    <property type="match status" value="1"/>
</dbReference>
<dbReference type="PROSITE" id="PS50297">
    <property type="entry name" value="ANK_REP_REGION"/>
    <property type="match status" value="3"/>
</dbReference>
<proteinExistence type="predicted"/>
<keyword evidence="2" id="KW-0040">ANK repeat</keyword>
<evidence type="ECO:0000259" key="5">
    <source>
        <dbReference type="PROSITE" id="PS50003"/>
    </source>
</evidence>
<dbReference type="Proteomes" id="UP001162060">
    <property type="component" value="Unassembled WGS sequence"/>
</dbReference>
<organism evidence="8 9">
    <name type="scientific">Peronospora matthiolae</name>
    <dbReference type="NCBI Taxonomy" id="2874970"/>
    <lineage>
        <taxon>Eukaryota</taxon>
        <taxon>Sar</taxon>
        <taxon>Stramenopiles</taxon>
        <taxon>Oomycota</taxon>
        <taxon>Peronosporomycetes</taxon>
        <taxon>Peronosporales</taxon>
        <taxon>Peronosporaceae</taxon>
        <taxon>Peronospora</taxon>
    </lineage>
</organism>
<feature type="repeat" description="ANK" evidence="2">
    <location>
        <begin position="962"/>
        <end position="994"/>
    </location>
</feature>
<dbReference type="EMBL" id="CAKLBY020000068">
    <property type="protein sequence ID" value="CAK7923290.1"/>
    <property type="molecule type" value="Genomic_DNA"/>
</dbReference>
<dbReference type="PROSITE" id="PS50088">
    <property type="entry name" value="ANK_REPEAT"/>
    <property type="match status" value="3"/>
</dbReference>
<feature type="domain" description="Ras-GEF" evidence="6">
    <location>
        <begin position="1459"/>
        <end position="1685"/>
    </location>
</feature>
<dbReference type="Gene3D" id="2.30.29.30">
    <property type="entry name" value="Pleckstrin-homology domain (PH domain)/Phosphotyrosine-binding domain (PTB)"/>
    <property type="match status" value="1"/>
</dbReference>
<comment type="caution">
    <text evidence="8">The sequence shown here is derived from an EMBL/GenBank/DDBJ whole genome shotgun (WGS) entry which is preliminary data.</text>
</comment>
<dbReference type="Gene3D" id="1.10.840.10">
    <property type="entry name" value="Ras guanine-nucleotide exchange factors catalytic domain"/>
    <property type="match status" value="1"/>
</dbReference>
<feature type="region of interest" description="Disordered" evidence="4">
    <location>
        <begin position="1"/>
        <end position="40"/>
    </location>
</feature>
<dbReference type="GO" id="GO:0005085">
    <property type="term" value="F:guanyl-nucleotide exchange factor activity"/>
    <property type="evidence" value="ECO:0007669"/>
    <property type="project" value="UniProtKB-KW"/>
</dbReference>
<accession>A0AAV1TLP8</accession>
<gene>
    <name evidence="8" type="ORF">PM001_LOCUS8440</name>
</gene>
<dbReference type="Gene3D" id="1.25.40.20">
    <property type="entry name" value="Ankyrin repeat-containing domain"/>
    <property type="match status" value="4"/>
</dbReference>
<dbReference type="InterPro" id="IPR008937">
    <property type="entry name" value="Ras-like_GEF"/>
</dbReference>
<dbReference type="InterPro" id="IPR023578">
    <property type="entry name" value="Ras_GEF_dom_sf"/>
</dbReference>
<dbReference type="PROSITE" id="PS51205">
    <property type="entry name" value="VPS9"/>
    <property type="match status" value="1"/>
</dbReference>
<name>A0AAV1TLP8_9STRA</name>
<dbReference type="InterPro" id="IPR011993">
    <property type="entry name" value="PH-like_dom_sf"/>
</dbReference>
<evidence type="ECO:0000259" key="7">
    <source>
        <dbReference type="PROSITE" id="PS51205"/>
    </source>
</evidence>
<dbReference type="PROSITE" id="PS00720">
    <property type="entry name" value="RASGEF"/>
    <property type="match status" value="1"/>
</dbReference>
<evidence type="ECO:0000313" key="8">
    <source>
        <dbReference type="EMBL" id="CAK7923290.1"/>
    </source>
</evidence>